<reference evidence="3" key="1">
    <citation type="submission" date="2020-01" db="EMBL/GenBank/DDBJ databases">
        <authorList>
            <person name="Mishra B."/>
        </authorList>
    </citation>
    <scope>NUCLEOTIDE SEQUENCE [LARGE SCALE GENOMIC DNA]</scope>
</reference>
<feature type="transmembrane region" description="Helical" evidence="2">
    <location>
        <begin position="65"/>
        <end position="83"/>
    </location>
</feature>
<evidence type="ECO:0000313" key="4">
    <source>
        <dbReference type="Proteomes" id="UP000467841"/>
    </source>
</evidence>
<evidence type="ECO:0000256" key="2">
    <source>
        <dbReference type="SAM" id="Phobius"/>
    </source>
</evidence>
<keyword evidence="2" id="KW-0812">Transmembrane</keyword>
<name>A0A6D2ICW9_9BRAS</name>
<evidence type="ECO:0000256" key="1">
    <source>
        <dbReference type="SAM" id="MobiDB-lite"/>
    </source>
</evidence>
<sequence length="247" mass="28396">MIPMDKEERQNSDQSGSVRGSKRRRRRNRRRIENNDCFGFKRGEDCRETEEIVDKKRSMKLSFRVSLFLVLATFWSLCLRRNWLDVRLEFKEVSLVLVLFLLLLELHLGSLQGLSVLYSHLPPTCAISSTNYVVLLVYEHLVLPAKAHGLCQRIQTLLLESRQLVSSSFTRLSCEVCFLRSLPWRVIGSDTTESSKFTRSSSFCWGTAPLLVFRWVISMLRASTAQKNGNNTFRSNYTFPFAAAAAT</sequence>
<keyword evidence="2" id="KW-1133">Transmembrane helix</keyword>
<keyword evidence="4" id="KW-1185">Reference proteome</keyword>
<dbReference type="Proteomes" id="UP000467841">
    <property type="component" value="Unassembled WGS sequence"/>
</dbReference>
<feature type="transmembrane region" description="Helical" evidence="2">
    <location>
        <begin position="95"/>
        <end position="118"/>
    </location>
</feature>
<gene>
    <name evidence="3" type="ORF">MERR_LOCUS11052</name>
</gene>
<feature type="compositionally biased region" description="Basic and acidic residues" evidence="1">
    <location>
        <begin position="1"/>
        <end position="11"/>
    </location>
</feature>
<dbReference type="EMBL" id="CACVBM020000832">
    <property type="protein sequence ID" value="CAA7023817.1"/>
    <property type="molecule type" value="Genomic_DNA"/>
</dbReference>
<accession>A0A6D2ICW9</accession>
<comment type="caution">
    <text evidence="3">The sequence shown here is derived from an EMBL/GenBank/DDBJ whole genome shotgun (WGS) entry which is preliminary data.</text>
</comment>
<organism evidence="3 4">
    <name type="scientific">Microthlaspi erraticum</name>
    <dbReference type="NCBI Taxonomy" id="1685480"/>
    <lineage>
        <taxon>Eukaryota</taxon>
        <taxon>Viridiplantae</taxon>
        <taxon>Streptophyta</taxon>
        <taxon>Embryophyta</taxon>
        <taxon>Tracheophyta</taxon>
        <taxon>Spermatophyta</taxon>
        <taxon>Magnoliopsida</taxon>
        <taxon>eudicotyledons</taxon>
        <taxon>Gunneridae</taxon>
        <taxon>Pentapetalae</taxon>
        <taxon>rosids</taxon>
        <taxon>malvids</taxon>
        <taxon>Brassicales</taxon>
        <taxon>Brassicaceae</taxon>
        <taxon>Coluteocarpeae</taxon>
        <taxon>Microthlaspi</taxon>
    </lineage>
</organism>
<evidence type="ECO:0000313" key="3">
    <source>
        <dbReference type="EMBL" id="CAA7023817.1"/>
    </source>
</evidence>
<proteinExistence type="predicted"/>
<protein>
    <submittedName>
        <fullName evidence="3">Uncharacterized protein</fullName>
    </submittedName>
</protein>
<feature type="region of interest" description="Disordered" evidence="1">
    <location>
        <begin position="1"/>
        <end position="27"/>
    </location>
</feature>
<keyword evidence="2" id="KW-0472">Membrane</keyword>
<dbReference type="AlphaFoldDB" id="A0A6D2ICW9"/>